<dbReference type="Pfam" id="PF07690">
    <property type="entry name" value="MFS_1"/>
    <property type="match status" value="1"/>
</dbReference>
<reference evidence="9 10" key="1">
    <citation type="journal article" date="2016" name="Genome Biol. Evol.">
        <title>Divergent and convergent evolution of fungal pathogenicity.</title>
        <authorList>
            <person name="Shang Y."/>
            <person name="Xiao G."/>
            <person name="Zheng P."/>
            <person name="Cen K."/>
            <person name="Zhan S."/>
            <person name="Wang C."/>
        </authorList>
    </citation>
    <scope>NUCLEOTIDE SEQUENCE [LARGE SCALE GENOMIC DNA]</scope>
    <source>
        <strain evidence="9 10">RCEF 264</strain>
    </source>
</reference>
<dbReference type="OrthoDB" id="9981546at2759"/>
<sequence length="614" mass="64613">MKKSQKDHARLESTDDGASSAPVPTPPPLDTPEHPTGVKLVSIMAALFLALFCVALDRTIIATAIPKITSDFRSLPDIGWYGSAYLLTSACFQLSFGKLYAEFNVKWVFLAAVLIFEVGSVICAAAPSSPALIVGRAVAGLGSAGVATGALTIIAHALPLHKRPKYTGLMGAAMGISQVIGPTIGGAFTDHVTWRWCFWINLPIGGVAIPIVALFLNLPPSAAGKTDGDGSMARPTVRGVLRKLDLLGTLFAVPGTVCLLLALQWGGSTYTWRSWRIVLLLCLAGVCGAAWVAVQVRASRGDGDDATLPLRILRQRSVAAAMLYMFCFMGSLFTMTYYLPVWFQAVGNASPQQAGVNLLAMTVGTALFSISAGFLTTAIGYYVPLLLAGTVLTSVATGLITRFYLNTSTGYWIGCLVLLGIGTGLGGQQALMVPQTVLQGRDIALGTSTMIFMQTMSGTIFLSVSANVFQGRLVAELARRAPDVDPQVVVGSGASGIQAAMSALYSEADVQAILASYALGLRRVFLLGLVLACLTVLGSTTVEWKSVKKDKTKKKTAETSPDSEPPAEQPVQQQKETELDNLPARHDEGGHGDETETAEAHGAVSGATSRGDAV</sequence>
<evidence type="ECO:0000256" key="1">
    <source>
        <dbReference type="ARBA" id="ARBA00004141"/>
    </source>
</evidence>
<protein>
    <submittedName>
        <fullName evidence="9">Major facilitator superfamily domain, general substrate transporter</fullName>
    </submittedName>
</protein>
<evidence type="ECO:0000256" key="6">
    <source>
        <dbReference type="SAM" id="MobiDB-lite"/>
    </source>
</evidence>
<dbReference type="SUPFAM" id="SSF103473">
    <property type="entry name" value="MFS general substrate transporter"/>
    <property type="match status" value="1"/>
</dbReference>
<feature type="domain" description="Major facilitator superfamily (MFS) profile" evidence="8">
    <location>
        <begin position="43"/>
        <end position="547"/>
    </location>
</feature>
<dbReference type="EMBL" id="AZHD01000002">
    <property type="protein sequence ID" value="OAA66814.1"/>
    <property type="molecule type" value="Genomic_DNA"/>
</dbReference>
<dbReference type="PANTHER" id="PTHR23501">
    <property type="entry name" value="MAJOR FACILITATOR SUPERFAMILY"/>
    <property type="match status" value="1"/>
</dbReference>
<feature type="compositionally biased region" description="Basic and acidic residues" evidence="6">
    <location>
        <begin position="575"/>
        <end position="594"/>
    </location>
</feature>
<name>A0A167YXH6_9HYPO</name>
<dbReference type="InterPro" id="IPR036259">
    <property type="entry name" value="MFS_trans_sf"/>
</dbReference>
<evidence type="ECO:0000313" key="9">
    <source>
        <dbReference type="EMBL" id="OAA66814.1"/>
    </source>
</evidence>
<evidence type="ECO:0000313" key="10">
    <source>
        <dbReference type="Proteomes" id="UP000076874"/>
    </source>
</evidence>
<keyword evidence="2" id="KW-0813">Transport</keyword>
<dbReference type="CDD" id="cd17502">
    <property type="entry name" value="MFS_Azr1_MDR_like"/>
    <property type="match status" value="1"/>
</dbReference>
<evidence type="ECO:0000256" key="2">
    <source>
        <dbReference type="ARBA" id="ARBA00022448"/>
    </source>
</evidence>
<evidence type="ECO:0000256" key="5">
    <source>
        <dbReference type="ARBA" id="ARBA00023136"/>
    </source>
</evidence>
<feature type="transmembrane region" description="Helical" evidence="7">
    <location>
        <begin position="358"/>
        <end position="378"/>
    </location>
</feature>
<dbReference type="Gene3D" id="1.20.1250.20">
    <property type="entry name" value="MFS general substrate transporter like domains"/>
    <property type="match status" value="2"/>
</dbReference>
<feature type="transmembrane region" description="Helical" evidence="7">
    <location>
        <begin position="443"/>
        <end position="464"/>
    </location>
</feature>
<accession>A0A167YXH6</accession>
<dbReference type="PRINTS" id="PR01036">
    <property type="entry name" value="TCRTETB"/>
</dbReference>
<gene>
    <name evidence="9" type="ORF">SPI_01390</name>
</gene>
<feature type="transmembrane region" description="Helical" evidence="7">
    <location>
        <begin position="524"/>
        <end position="544"/>
    </location>
</feature>
<dbReference type="PROSITE" id="PS50850">
    <property type="entry name" value="MFS"/>
    <property type="match status" value="1"/>
</dbReference>
<dbReference type="GO" id="GO:0005886">
    <property type="term" value="C:plasma membrane"/>
    <property type="evidence" value="ECO:0007669"/>
    <property type="project" value="TreeGrafter"/>
</dbReference>
<feature type="transmembrane region" description="Helical" evidence="7">
    <location>
        <begin position="193"/>
        <end position="216"/>
    </location>
</feature>
<feature type="region of interest" description="Disordered" evidence="6">
    <location>
        <begin position="1"/>
        <end position="31"/>
    </location>
</feature>
<dbReference type="FunFam" id="1.20.1720.10:FF:000012">
    <property type="entry name" value="MFS toxin efflux pump (AflT)"/>
    <property type="match status" value="1"/>
</dbReference>
<feature type="transmembrane region" description="Helical" evidence="7">
    <location>
        <begin position="385"/>
        <end position="405"/>
    </location>
</feature>
<dbReference type="AlphaFoldDB" id="A0A167YXH6"/>
<feature type="transmembrane region" description="Helical" evidence="7">
    <location>
        <begin position="108"/>
        <end position="127"/>
    </location>
</feature>
<feature type="transmembrane region" description="Helical" evidence="7">
    <location>
        <begin position="277"/>
        <end position="296"/>
    </location>
</feature>
<organism evidence="9 10">
    <name type="scientific">Niveomyces insectorum RCEF 264</name>
    <dbReference type="NCBI Taxonomy" id="1081102"/>
    <lineage>
        <taxon>Eukaryota</taxon>
        <taxon>Fungi</taxon>
        <taxon>Dikarya</taxon>
        <taxon>Ascomycota</taxon>
        <taxon>Pezizomycotina</taxon>
        <taxon>Sordariomycetes</taxon>
        <taxon>Hypocreomycetidae</taxon>
        <taxon>Hypocreales</taxon>
        <taxon>Cordycipitaceae</taxon>
        <taxon>Niveomyces</taxon>
    </lineage>
</organism>
<dbReference type="GO" id="GO:0022857">
    <property type="term" value="F:transmembrane transporter activity"/>
    <property type="evidence" value="ECO:0007669"/>
    <property type="project" value="InterPro"/>
</dbReference>
<dbReference type="InterPro" id="IPR020846">
    <property type="entry name" value="MFS_dom"/>
</dbReference>
<dbReference type="PANTHER" id="PTHR23501:SF198">
    <property type="entry name" value="AZOLE RESISTANCE PROTEIN 1-RELATED"/>
    <property type="match status" value="1"/>
</dbReference>
<keyword evidence="3 7" id="KW-0812">Transmembrane</keyword>
<keyword evidence="4 7" id="KW-1133">Transmembrane helix</keyword>
<feature type="transmembrane region" description="Helical" evidence="7">
    <location>
        <begin position="411"/>
        <end position="431"/>
    </location>
</feature>
<feature type="transmembrane region" description="Helical" evidence="7">
    <location>
        <begin position="133"/>
        <end position="154"/>
    </location>
</feature>
<dbReference type="InterPro" id="IPR011701">
    <property type="entry name" value="MFS"/>
</dbReference>
<evidence type="ECO:0000256" key="3">
    <source>
        <dbReference type="ARBA" id="ARBA00022692"/>
    </source>
</evidence>
<comment type="caution">
    <text evidence="9">The sequence shown here is derived from an EMBL/GenBank/DDBJ whole genome shotgun (WGS) entry which is preliminary data.</text>
</comment>
<feature type="transmembrane region" description="Helical" evidence="7">
    <location>
        <begin position="166"/>
        <end position="187"/>
    </location>
</feature>
<feature type="transmembrane region" description="Helical" evidence="7">
    <location>
        <begin position="40"/>
        <end position="66"/>
    </location>
</feature>
<evidence type="ECO:0000256" key="7">
    <source>
        <dbReference type="SAM" id="Phobius"/>
    </source>
</evidence>
<feature type="compositionally biased region" description="Basic and acidic residues" evidence="6">
    <location>
        <begin position="1"/>
        <end position="13"/>
    </location>
</feature>
<dbReference type="FunFam" id="1.20.1250.20:FF:000196">
    <property type="entry name" value="MFS toxin efflux pump (AflT)"/>
    <property type="match status" value="1"/>
</dbReference>
<keyword evidence="5 7" id="KW-0472">Membrane</keyword>
<feature type="region of interest" description="Disordered" evidence="6">
    <location>
        <begin position="547"/>
        <end position="614"/>
    </location>
</feature>
<evidence type="ECO:0000259" key="8">
    <source>
        <dbReference type="PROSITE" id="PS50850"/>
    </source>
</evidence>
<dbReference type="Proteomes" id="UP000076874">
    <property type="component" value="Unassembled WGS sequence"/>
</dbReference>
<comment type="subcellular location">
    <subcellularLocation>
        <location evidence="1">Membrane</location>
        <topology evidence="1">Multi-pass membrane protein</topology>
    </subcellularLocation>
</comment>
<proteinExistence type="predicted"/>
<feature type="transmembrane region" description="Helical" evidence="7">
    <location>
        <begin position="244"/>
        <end position="265"/>
    </location>
</feature>
<evidence type="ECO:0000256" key="4">
    <source>
        <dbReference type="ARBA" id="ARBA00022989"/>
    </source>
</evidence>
<keyword evidence="10" id="KW-1185">Reference proteome</keyword>
<feature type="transmembrane region" description="Helical" evidence="7">
    <location>
        <begin position="317"/>
        <end position="338"/>
    </location>
</feature>